<dbReference type="OrthoDB" id="9799640at2"/>
<evidence type="ECO:0000256" key="3">
    <source>
        <dbReference type="ARBA" id="ARBA00022723"/>
    </source>
</evidence>
<dbReference type="Pfam" id="PF00111">
    <property type="entry name" value="Fer2"/>
    <property type="match status" value="1"/>
</dbReference>
<dbReference type="PROSITE" id="PS51085">
    <property type="entry name" value="2FE2S_FER_2"/>
    <property type="match status" value="1"/>
</dbReference>
<dbReference type="EMBL" id="AAPI01000005">
    <property type="protein sequence ID" value="EAS46821.1"/>
    <property type="molecule type" value="Genomic_DNA"/>
</dbReference>
<evidence type="ECO:0000256" key="2">
    <source>
        <dbReference type="ARBA" id="ARBA00022714"/>
    </source>
</evidence>
<name>Q1YQY7_9GAMM</name>
<feature type="domain" description="2Fe-2S ferredoxin-type" evidence="7">
    <location>
        <begin position="1"/>
        <end position="102"/>
    </location>
</feature>
<dbReference type="InterPro" id="IPR001055">
    <property type="entry name" value="Adrenodoxin-like"/>
</dbReference>
<comment type="similarity">
    <text evidence="1">Belongs to the adrenodoxin/putidaredoxin family.</text>
</comment>
<proteinExistence type="inferred from homology"/>
<accession>Q1YQY7</accession>
<evidence type="ECO:0000313" key="8">
    <source>
        <dbReference type="EMBL" id="EAS46821.1"/>
    </source>
</evidence>
<evidence type="ECO:0000256" key="5">
    <source>
        <dbReference type="ARBA" id="ARBA00023014"/>
    </source>
</evidence>
<evidence type="ECO:0000256" key="1">
    <source>
        <dbReference type="ARBA" id="ARBA00010914"/>
    </source>
</evidence>
<keyword evidence="5" id="KW-0411">Iron-sulfur</keyword>
<keyword evidence="9" id="KW-1185">Reference proteome</keyword>
<dbReference type="CDD" id="cd00207">
    <property type="entry name" value="fer2"/>
    <property type="match status" value="1"/>
</dbReference>
<keyword evidence="2" id="KW-0001">2Fe-2S</keyword>
<evidence type="ECO:0000259" key="7">
    <source>
        <dbReference type="PROSITE" id="PS51085"/>
    </source>
</evidence>
<evidence type="ECO:0000256" key="6">
    <source>
        <dbReference type="ARBA" id="ARBA00034078"/>
    </source>
</evidence>
<gene>
    <name evidence="8" type="ORF">GB2207_04254</name>
</gene>
<dbReference type="AlphaFoldDB" id="Q1YQY7"/>
<dbReference type="GO" id="GO:0046872">
    <property type="term" value="F:metal ion binding"/>
    <property type="evidence" value="ECO:0007669"/>
    <property type="project" value="UniProtKB-KW"/>
</dbReference>
<dbReference type="eggNOG" id="COG0633">
    <property type="taxonomic scope" value="Bacteria"/>
</dbReference>
<comment type="caution">
    <text evidence="8">The sequence shown here is derived from an EMBL/GenBank/DDBJ whole genome shotgun (WGS) entry which is preliminary data.</text>
</comment>
<dbReference type="PANTHER" id="PTHR23426:SF65">
    <property type="entry name" value="FERREDOXIN-2, MITOCHONDRIAL"/>
    <property type="match status" value="1"/>
</dbReference>
<evidence type="ECO:0000256" key="4">
    <source>
        <dbReference type="ARBA" id="ARBA00023004"/>
    </source>
</evidence>
<dbReference type="STRING" id="314287.GB2207_04254"/>
<dbReference type="GO" id="GO:0140647">
    <property type="term" value="P:P450-containing electron transport chain"/>
    <property type="evidence" value="ECO:0007669"/>
    <property type="project" value="InterPro"/>
</dbReference>
<dbReference type="PROSITE" id="PS00814">
    <property type="entry name" value="ADX"/>
    <property type="match status" value="1"/>
</dbReference>
<organism evidence="8 9">
    <name type="scientific">gamma proteobacterium HTCC2207</name>
    <dbReference type="NCBI Taxonomy" id="314287"/>
    <lineage>
        <taxon>Bacteria</taxon>
        <taxon>Pseudomonadati</taxon>
        <taxon>Pseudomonadota</taxon>
        <taxon>Gammaproteobacteria</taxon>
        <taxon>Cellvibrionales</taxon>
        <taxon>Porticoccaceae</taxon>
        <taxon>SAR92 clade</taxon>
    </lineage>
</organism>
<dbReference type="GO" id="GO:0051537">
    <property type="term" value="F:2 iron, 2 sulfur cluster binding"/>
    <property type="evidence" value="ECO:0007669"/>
    <property type="project" value="UniProtKB-KW"/>
</dbReference>
<dbReference type="PANTHER" id="PTHR23426">
    <property type="entry name" value="FERREDOXIN/ADRENODOXIN"/>
    <property type="match status" value="1"/>
</dbReference>
<dbReference type="Gene3D" id="3.10.20.30">
    <property type="match status" value="1"/>
</dbReference>
<dbReference type="InterPro" id="IPR018298">
    <property type="entry name" value="Adrenodoxin_Fe-S_BS"/>
</dbReference>
<dbReference type="InterPro" id="IPR012675">
    <property type="entry name" value="Beta-grasp_dom_sf"/>
</dbReference>
<dbReference type="InterPro" id="IPR036010">
    <property type="entry name" value="2Fe-2S_ferredoxin-like_sf"/>
</dbReference>
<protein>
    <submittedName>
        <fullName evidence="8">Ferredoxin</fullName>
    </submittedName>
</protein>
<keyword evidence="3" id="KW-0479">Metal-binding</keyword>
<dbReference type="GO" id="GO:0009055">
    <property type="term" value="F:electron transfer activity"/>
    <property type="evidence" value="ECO:0007669"/>
    <property type="project" value="TreeGrafter"/>
</dbReference>
<sequence>MKIHVYDRDGEKHTVEGAVGDLLMTPLRAADLVDGTCGGSCSCATCHVYMDEKTFAQLPEQNEEESEVIEFMEKVEATSRLACQVKLTEALDGMTVTVAQEEGF</sequence>
<keyword evidence="4" id="KW-0408">Iron</keyword>
<dbReference type="SUPFAM" id="SSF54292">
    <property type="entry name" value="2Fe-2S ferredoxin-like"/>
    <property type="match status" value="1"/>
</dbReference>
<dbReference type="HOGENOM" id="CLU_082632_5_1_6"/>
<dbReference type="InterPro" id="IPR001041">
    <property type="entry name" value="2Fe-2S_ferredoxin-type"/>
</dbReference>
<evidence type="ECO:0000313" key="9">
    <source>
        <dbReference type="Proteomes" id="UP000005555"/>
    </source>
</evidence>
<comment type="cofactor">
    <cofactor evidence="6">
        <name>[2Fe-2S] cluster</name>
        <dbReference type="ChEBI" id="CHEBI:190135"/>
    </cofactor>
</comment>
<dbReference type="Proteomes" id="UP000005555">
    <property type="component" value="Unassembled WGS sequence"/>
</dbReference>
<dbReference type="PRINTS" id="PR00355">
    <property type="entry name" value="ADRENODOXIN"/>
</dbReference>
<reference evidence="8 9" key="1">
    <citation type="submission" date="2006-03" db="EMBL/GenBank/DDBJ databases">
        <authorList>
            <person name="Giovannoni S.J."/>
            <person name="Cho J.-C."/>
            <person name="Ferriera S."/>
            <person name="Johnson J."/>
            <person name="Kravitz S."/>
            <person name="Halpern A."/>
            <person name="Remington K."/>
            <person name="Beeson K."/>
            <person name="Tran B."/>
            <person name="Rogers Y.-H."/>
            <person name="Friedman R."/>
            <person name="Venter J.C."/>
        </authorList>
    </citation>
    <scope>NUCLEOTIDE SEQUENCE [LARGE SCALE GENOMIC DNA]</scope>
    <source>
        <strain evidence="8 9">HTCC2207</strain>
    </source>
</reference>